<dbReference type="Proteomes" id="UP000736335">
    <property type="component" value="Unassembled WGS sequence"/>
</dbReference>
<sequence length="584" mass="62823">MDYSHDWTPSKGPNGIAPFAELDLLEENEVFPEEKSEWNKARIRPLIAGSPDCVKIVSKSVLMIWRLKTMELRLEEEKELRGPWADHLSAWLTRHRDACRAFHIPPLRLVTDFAEAAQMIEHIEAHMVPDFGDSAGTTAGTTAGGTTQRTPTPASGAGILTGPTPAAAEPEDVAMVDDEVAPAPSRINKGKRRAQGKPEVTGGKGSNTQAKPTQKRTAAAVESSVGTKRVLSSSPSKEEGPSESTKRSKKPRRAQLVESDDSEVEEVAGLDLSGETVVEGEPLDEKRIPRAVGAVCGLCSRKKKSQRNCTPLWYPGVDQRVKCKPCDTWKKKCSFGVKDFGIAKWPNVEPSEAGIAKRKKDALNHRSKSAVTSEVGTVTVPRLMLRDVAPSVSTRTRSGAAGTSSLALVPVSGGVMPPDIATVFFADLAPLGNAAGRSGQSRFDLQLRRTELRSILRRERADANEVVARVEDRRLVGNTGDKGVLTQWVHCTFGYFLKDTHQFAHILPAGYMWKQILAALNEAIIADGGEGVYEDSDLEYVTDVPPEGSDLALSDAGDDSGAGGSAGGEDGEEGGKDDEGVVDE</sequence>
<dbReference type="AlphaFoldDB" id="A0A9P6HHL5"/>
<proteinExistence type="predicted"/>
<protein>
    <submittedName>
        <fullName evidence="2">Uncharacterized protein</fullName>
    </submittedName>
</protein>
<name>A0A9P6HHL5_9AGAM</name>
<accession>A0A9P6HHL5</accession>
<dbReference type="EMBL" id="WIUZ02000005">
    <property type="protein sequence ID" value="KAF9787357.1"/>
    <property type="molecule type" value="Genomic_DNA"/>
</dbReference>
<reference evidence="2" key="2">
    <citation type="submission" date="2020-11" db="EMBL/GenBank/DDBJ databases">
        <authorList>
            <consortium name="DOE Joint Genome Institute"/>
            <person name="Kuo A."/>
            <person name="Miyauchi S."/>
            <person name="Kiss E."/>
            <person name="Drula E."/>
            <person name="Kohler A."/>
            <person name="Sanchez-Garcia M."/>
            <person name="Andreopoulos B."/>
            <person name="Barry K.W."/>
            <person name="Bonito G."/>
            <person name="Buee M."/>
            <person name="Carver A."/>
            <person name="Chen C."/>
            <person name="Cichocki N."/>
            <person name="Clum A."/>
            <person name="Culley D."/>
            <person name="Crous P.W."/>
            <person name="Fauchery L."/>
            <person name="Girlanda M."/>
            <person name="Hayes R."/>
            <person name="Keri Z."/>
            <person name="Labutti K."/>
            <person name="Lipzen A."/>
            <person name="Lombard V."/>
            <person name="Magnuson J."/>
            <person name="Maillard F."/>
            <person name="Morin E."/>
            <person name="Murat C."/>
            <person name="Nolan M."/>
            <person name="Ohm R."/>
            <person name="Pangilinan J."/>
            <person name="Pereira M."/>
            <person name="Perotto S."/>
            <person name="Peter M."/>
            <person name="Riley R."/>
            <person name="Sitrit Y."/>
            <person name="Stielow B."/>
            <person name="Szollosi G."/>
            <person name="Zifcakova L."/>
            <person name="Stursova M."/>
            <person name="Spatafora J.W."/>
            <person name="Tedersoo L."/>
            <person name="Vaario L.-M."/>
            <person name="Yamada A."/>
            <person name="Yan M."/>
            <person name="Wang P."/>
            <person name="Xu J."/>
            <person name="Bruns T."/>
            <person name="Baldrian P."/>
            <person name="Vilgalys R."/>
            <person name="Henrissat B."/>
            <person name="Grigoriev I.V."/>
            <person name="Hibbett D."/>
            <person name="Nagy L.G."/>
            <person name="Martin F.M."/>
        </authorList>
    </citation>
    <scope>NUCLEOTIDE SEQUENCE</scope>
    <source>
        <strain evidence="2">UH-Tt-Lm1</strain>
    </source>
</reference>
<feature type="compositionally biased region" description="Polar residues" evidence="1">
    <location>
        <begin position="206"/>
        <end position="216"/>
    </location>
</feature>
<reference evidence="2" key="1">
    <citation type="journal article" date="2020" name="Nat. Commun.">
        <title>Large-scale genome sequencing of mycorrhizal fungi provides insights into the early evolution of symbiotic traits.</title>
        <authorList>
            <person name="Miyauchi S."/>
            <person name="Kiss E."/>
            <person name="Kuo A."/>
            <person name="Drula E."/>
            <person name="Kohler A."/>
            <person name="Sanchez-Garcia M."/>
            <person name="Morin E."/>
            <person name="Andreopoulos B."/>
            <person name="Barry K.W."/>
            <person name="Bonito G."/>
            <person name="Buee M."/>
            <person name="Carver A."/>
            <person name="Chen C."/>
            <person name="Cichocki N."/>
            <person name="Clum A."/>
            <person name="Culley D."/>
            <person name="Crous P.W."/>
            <person name="Fauchery L."/>
            <person name="Girlanda M."/>
            <person name="Hayes R.D."/>
            <person name="Keri Z."/>
            <person name="LaButti K."/>
            <person name="Lipzen A."/>
            <person name="Lombard V."/>
            <person name="Magnuson J."/>
            <person name="Maillard F."/>
            <person name="Murat C."/>
            <person name="Nolan M."/>
            <person name="Ohm R.A."/>
            <person name="Pangilinan J."/>
            <person name="Pereira M.F."/>
            <person name="Perotto S."/>
            <person name="Peter M."/>
            <person name="Pfister S."/>
            <person name="Riley R."/>
            <person name="Sitrit Y."/>
            <person name="Stielow J.B."/>
            <person name="Szollosi G."/>
            <person name="Zifcakova L."/>
            <person name="Stursova M."/>
            <person name="Spatafora J.W."/>
            <person name="Tedersoo L."/>
            <person name="Vaario L.M."/>
            <person name="Yamada A."/>
            <person name="Yan M."/>
            <person name="Wang P."/>
            <person name="Xu J."/>
            <person name="Bruns T."/>
            <person name="Baldrian P."/>
            <person name="Vilgalys R."/>
            <person name="Dunand C."/>
            <person name="Henrissat B."/>
            <person name="Grigoriev I.V."/>
            <person name="Hibbett D."/>
            <person name="Nagy L.G."/>
            <person name="Martin F.M."/>
        </authorList>
    </citation>
    <scope>NUCLEOTIDE SEQUENCE</scope>
    <source>
        <strain evidence="2">UH-Tt-Lm1</strain>
    </source>
</reference>
<evidence type="ECO:0000313" key="3">
    <source>
        <dbReference type="Proteomes" id="UP000736335"/>
    </source>
</evidence>
<comment type="caution">
    <text evidence="2">The sequence shown here is derived from an EMBL/GenBank/DDBJ whole genome shotgun (WGS) entry which is preliminary data.</text>
</comment>
<organism evidence="2 3">
    <name type="scientific">Thelephora terrestris</name>
    <dbReference type="NCBI Taxonomy" id="56493"/>
    <lineage>
        <taxon>Eukaryota</taxon>
        <taxon>Fungi</taxon>
        <taxon>Dikarya</taxon>
        <taxon>Basidiomycota</taxon>
        <taxon>Agaricomycotina</taxon>
        <taxon>Agaricomycetes</taxon>
        <taxon>Thelephorales</taxon>
        <taxon>Thelephoraceae</taxon>
        <taxon>Thelephora</taxon>
    </lineage>
</organism>
<keyword evidence="3" id="KW-1185">Reference proteome</keyword>
<evidence type="ECO:0000313" key="2">
    <source>
        <dbReference type="EMBL" id="KAF9787357.1"/>
    </source>
</evidence>
<feature type="region of interest" description="Disordered" evidence="1">
    <location>
        <begin position="541"/>
        <end position="584"/>
    </location>
</feature>
<feature type="region of interest" description="Disordered" evidence="1">
    <location>
        <begin position="181"/>
        <end position="262"/>
    </location>
</feature>
<feature type="compositionally biased region" description="Basic and acidic residues" evidence="1">
    <location>
        <begin position="573"/>
        <end position="584"/>
    </location>
</feature>
<gene>
    <name evidence="2" type="ORF">BJ322DRAFT_1107410</name>
</gene>
<feature type="compositionally biased region" description="Basic and acidic residues" evidence="1">
    <location>
        <begin position="236"/>
        <end position="246"/>
    </location>
</feature>
<evidence type="ECO:0000256" key="1">
    <source>
        <dbReference type="SAM" id="MobiDB-lite"/>
    </source>
</evidence>
<feature type="region of interest" description="Disordered" evidence="1">
    <location>
        <begin position="131"/>
        <end position="166"/>
    </location>
</feature>
<feature type="compositionally biased region" description="Low complexity" evidence="1">
    <location>
        <begin position="135"/>
        <end position="154"/>
    </location>
</feature>